<feature type="transmembrane region" description="Helical" evidence="6">
    <location>
        <begin position="16"/>
        <end position="49"/>
    </location>
</feature>
<evidence type="ECO:0000259" key="7">
    <source>
        <dbReference type="Pfam" id="PF00482"/>
    </source>
</evidence>
<dbReference type="PANTHER" id="PTHR35007">
    <property type="entry name" value="INTEGRAL MEMBRANE PROTEIN-RELATED"/>
    <property type="match status" value="1"/>
</dbReference>
<dbReference type="Pfam" id="PF00482">
    <property type="entry name" value="T2SSF"/>
    <property type="match status" value="1"/>
</dbReference>
<evidence type="ECO:0000313" key="8">
    <source>
        <dbReference type="EMBL" id="NBI27859.1"/>
    </source>
</evidence>
<organism evidence="8 9">
    <name type="scientific">Chengkuizengella marina</name>
    <dbReference type="NCBI Taxonomy" id="2507566"/>
    <lineage>
        <taxon>Bacteria</taxon>
        <taxon>Bacillati</taxon>
        <taxon>Bacillota</taxon>
        <taxon>Bacilli</taxon>
        <taxon>Bacillales</taxon>
        <taxon>Paenibacillaceae</taxon>
        <taxon>Chengkuizengella</taxon>
    </lineage>
</organism>
<evidence type="ECO:0000256" key="6">
    <source>
        <dbReference type="SAM" id="Phobius"/>
    </source>
</evidence>
<dbReference type="OrthoDB" id="9796142at2"/>
<reference evidence="8 9" key="1">
    <citation type="submission" date="2019-01" db="EMBL/GenBank/DDBJ databases">
        <title>Chengkuizengella sp. nov., isolated from deep-sea sediment of East Pacific Ocean.</title>
        <authorList>
            <person name="Yang J."/>
            <person name="Lai Q."/>
            <person name="Shao Z."/>
        </authorList>
    </citation>
    <scope>NUCLEOTIDE SEQUENCE [LARGE SCALE GENOMIC DNA]</scope>
    <source>
        <strain evidence="8 9">YPA3-1-1</strain>
    </source>
</reference>
<dbReference type="AlphaFoldDB" id="A0A6N9PWG1"/>
<dbReference type="EMBL" id="SIJB01000007">
    <property type="protein sequence ID" value="NBI27859.1"/>
    <property type="molecule type" value="Genomic_DNA"/>
</dbReference>
<evidence type="ECO:0000256" key="2">
    <source>
        <dbReference type="ARBA" id="ARBA00022475"/>
    </source>
</evidence>
<name>A0A6N9PWG1_9BACL</name>
<comment type="caution">
    <text evidence="8">The sequence shown here is derived from an EMBL/GenBank/DDBJ whole genome shotgun (WGS) entry which is preliminary data.</text>
</comment>
<gene>
    <name evidence="8" type="ORF">ERL59_02645</name>
</gene>
<dbReference type="PANTHER" id="PTHR35007:SF1">
    <property type="entry name" value="PILUS ASSEMBLY PROTEIN"/>
    <property type="match status" value="1"/>
</dbReference>
<evidence type="ECO:0000313" key="9">
    <source>
        <dbReference type="Proteomes" id="UP000448943"/>
    </source>
</evidence>
<evidence type="ECO:0000256" key="3">
    <source>
        <dbReference type="ARBA" id="ARBA00022692"/>
    </source>
</evidence>
<dbReference type="GO" id="GO:0005886">
    <property type="term" value="C:plasma membrane"/>
    <property type="evidence" value="ECO:0007669"/>
    <property type="project" value="UniProtKB-SubCell"/>
</dbReference>
<accession>A0A6N9PWG1</accession>
<keyword evidence="9" id="KW-1185">Reference proteome</keyword>
<evidence type="ECO:0000256" key="1">
    <source>
        <dbReference type="ARBA" id="ARBA00004651"/>
    </source>
</evidence>
<keyword evidence="3 6" id="KW-0812">Transmembrane</keyword>
<keyword evidence="4 6" id="KW-1133">Transmembrane helix</keyword>
<evidence type="ECO:0000256" key="4">
    <source>
        <dbReference type="ARBA" id="ARBA00022989"/>
    </source>
</evidence>
<proteinExistence type="predicted"/>
<dbReference type="Proteomes" id="UP000448943">
    <property type="component" value="Unassembled WGS sequence"/>
</dbReference>
<feature type="transmembrane region" description="Helical" evidence="6">
    <location>
        <begin position="192"/>
        <end position="208"/>
    </location>
</feature>
<dbReference type="InterPro" id="IPR018076">
    <property type="entry name" value="T2SS_GspF_dom"/>
</dbReference>
<dbReference type="RefSeq" id="WP_160644227.1">
    <property type="nucleotide sequence ID" value="NZ_SIJB01000007.1"/>
</dbReference>
<keyword evidence="2" id="KW-1003">Cell membrane</keyword>
<sequence length="246" mass="28533">MIDYTHFSLSKKQYILTLFIAGCVFFLITYVFFMNFIISFIFAACALFIPKYRAQQLNIKRREELILQFKQALASLSSSLSAGRSIEKALVYTLEDLRTIYPNENTYIIQEFKMMNLQIRNGASVESVFQNFSDRAKIEDISNFVEVFKICTRTGGNLVEVIRTTTNMIRDKIEIGQEIQVLISNKKFETRVLNIIPFVFIVILRYSSPEYMAPLYQGKGSIIMFVALIFLILSFIISHKLMRIQV</sequence>
<keyword evidence="5 6" id="KW-0472">Membrane</keyword>
<feature type="domain" description="Type II secretion system protein GspF" evidence="7">
    <location>
        <begin position="73"/>
        <end position="204"/>
    </location>
</feature>
<comment type="subcellular location">
    <subcellularLocation>
        <location evidence="1">Cell membrane</location>
        <topology evidence="1">Multi-pass membrane protein</topology>
    </subcellularLocation>
</comment>
<feature type="transmembrane region" description="Helical" evidence="6">
    <location>
        <begin position="220"/>
        <end position="238"/>
    </location>
</feature>
<protein>
    <submittedName>
        <fullName evidence="8">Pilus assembly protein TadB</fullName>
    </submittedName>
</protein>
<evidence type="ECO:0000256" key="5">
    <source>
        <dbReference type="ARBA" id="ARBA00023136"/>
    </source>
</evidence>